<dbReference type="OrthoDB" id="7926124at2"/>
<organism evidence="1 2">
    <name type="scientific">Sphingomonas spermidinifaciens</name>
    <dbReference type="NCBI Taxonomy" id="1141889"/>
    <lineage>
        <taxon>Bacteria</taxon>
        <taxon>Pseudomonadati</taxon>
        <taxon>Pseudomonadota</taxon>
        <taxon>Alphaproteobacteria</taxon>
        <taxon>Sphingomonadales</taxon>
        <taxon>Sphingomonadaceae</taxon>
        <taxon>Sphingomonas</taxon>
    </lineage>
</organism>
<sequence>MIALAALALQAAVFPQQGAIGLAPPPDMRPSAGFTGFENDAGDSILIAELPREAYAELVRRIAATPAGQPLPNGVTLDGAGTAVTLAGGVRAMRWRGHQSVAGTRFAKWLLLAEGLSATAIVTAQVAEPRAAASAAAIEAALGSVRFQAPAGLDAAITALPFIVADRAGFRPVRTLMGSALMLTEGPRDTDPDGAQPLAIVAASVDARPILDPEASARHMFGAQTGFTRIELKSLTRKGDTVVAAGTAVDRARVVAMRQHLRLKPGGGYIRTVCIWPVADDLAARCDALAGGVRPK</sequence>
<dbReference type="EMBL" id="NWMW01000002">
    <property type="protein sequence ID" value="PCD02561.1"/>
    <property type="molecule type" value="Genomic_DNA"/>
</dbReference>
<proteinExistence type="predicted"/>
<protein>
    <submittedName>
        <fullName evidence="1">Uncharacterized protein</fullName>
    </submittedName>
</protein>
<evidence type="ECO:0000313" key="1">
    <source>
        <dbReference type="EMBL" id="PCD02561.1"/>
    </source>
</evidence>
<comment type="caution">
    <text evidence="1">The sequence shown here is derived from an EMBL/GenBank/DDBJ whole genome shotgun (WGS) entry which is preliminary data.</text>
</comment>
<dbReference type="Proteomes" id="UP000218366">
    <property type="component" value="Unassembled WGS sequence"/>
</dbReference>
<reference evidence="1 2" key="1">
    <citation type="submission" date="2017-09" db="EMBL/GenBank/DDBJ databases">
        <title>Sphingomonas spermidinifaciens 9NM-10, whole genome shotgun sequence.</title>
        <authorList>
            <person name="Feng G."/>
            <person name="Zhu H."/>
        </authorList>
    </citation>
    <scope>NUCLEOTIDE SEQUENCE [LARGE SCALE GENOMIC DNA]</scope>
    <source>
        <strain evidence="1 2">9NM-10</strain>
    </source>
</reference>
<evidence type="ECO:0000313" key="2">
    <source>
        <dbReference type="Proteomes" id="UP000218366"/>
    </source>
</evidence>
<gene>
    <name evidence="1" type="ORF">COC42_14230</name>
</gene>
<dbReference type="AlphaFoldDB" id="A0A2A4B284"/>
<accession>A0A2A4B284</accession>
<dbReference type="RefSeq" id="WP_096343938.1">
    <property type="nucleotide sequence ID" value="NZ_NWMW01000002.1"/>
</dbReference>
<name>A0A2A4B284_9SPHN</name>
<keyword evidence="2" id="KW-1185">Reference proteome</keyword>